<gene>
    <name evidence="3" type="ORF">CW362_19560</name>
</gene>
<feature type="compositionally biased region" description="Gly residues" evidence="1">
    <location>
        <begin position="1"/>
        <end position="17"/>
    </location>
</feature>
<evidence type="ECO:0000259" key="2">
    <source>
        <dbReference type="PROSITE" id="PS50943"/>
    </source>
</evidence>
<dbReference type="SMART" id="SM00671">
    <property type="entry name" value="SEL1"/>
    <property type="match status" value="6"/>
</dbReference>
<dbReference type="CDD" id="cd00093">
    <property type="entry name" value="HTH_XRE"/>
    <property type="match status" value="1"/>
</dbReference>
<dbReference type="PANTHER" id="PTHR11102:SF160">
    <property type="entry name" value="ERAD-ASSOCIATED E3 UBIQUITIN-PROTEIN LIGASE COMPONENT HRD3"/>
    <property type="match status" value="1"/>
</dbReference>
<dbReference type="PROSITE" id="PS50943">
    <property type="entry name" value="HTH_CROC1"/>
    <property type="match status" value="1"/>
</dbReference>
<dbReference type="SUPFAM" id="SSF47413">
    <property type="entry name" value="lambda repressor-like DNA-binding domains"/>
    <property type="match status" value="1"/>
</dbReference>
<accession>A0A2I0SN92</accession>
<dbReference type="InterPro" id="IPR006597">
    <property type="entry name" value="Sel1-like"/>
</dbReference>
<dbReference type="InterPro" id="IPR050767">
    <property type="entry name" value="Sel1_AlgK"/>
</dbReference>
<dbReference type="OrthoDB" id="3964962at2"/>
<feature type="region of interest" description="Disordered" evidence="1">
    <location>
        <begin position="498"/>
        <end position="536"/>
    </location>
</feature>
<feature type="domain" description="HTH cro/C1-type" evidence="2">
    <location>
        <begin position="138"/>
        <end position="185"/>
    </location>
</feature>
<sequence length="1012" mass="109948">MRSGSGEQGGEGCGDGGGEGDDRGKGGSGAGEGGGVGGAIHAGELARAGRDQQRDDDHESEGQKNDSDGHGRLPVHDGVLTWTKVVETVCAGGRRDKDEHWRTHQGVGGEHVHDEQNGDNQALTELRRRLHDGLALSGLNKTQLAARTGLGRTTVSQAFQADGPVPSAQTVAVLARALKLPVEELLVLQRETAGNGERPGPGRLIGEWGPHDLEVHPAGRREVVDGSDVPGTWVLPGYVRREHDRVLGEAVQDAAAGRSRIVILVGTSSTGKTRACWEAVQPLADEGWRLWHPFDPTRAEAALEDLHCVQPRTVVWLNEAQHYLGNRAAGERIASAVHHLLISPERGPVLVLATLWPEYAQQYTALPAPDEDDPYSRARELLCGRTVTIPDSFDAAALAAAAALAKGGDRLLADALTRAHTDGRMTQDLAGAPELLARYQSASPPARALLEAAMDARRLGVGLHLPQAFLTDAATDYLSQYDYDQLTDNWAETAFAELAEPVHGKQAPLRRTTPRPPRRPPTPSTATHPPSRQQAGPVFRLADYLEQHGRTSRTHLCPPASFWHSAHAHLTHPDDLDNLTQAAEERHRLQWAHHLQRRAADHGSERALFHLAWLRREAGDRQGEEALVRQAAGHGSTDALVHLAELREEAGDRRGAEALARQAADQGSTDALVRLAGWREMAGDGQSAEALYRQAADYGSTHALVYLGELREKTGDAQGAEALYRQAADQGDTDTLCFLAERRERFGDRQGAEALARQAADRGKTDALFSLAERREDAGDRQGAEALARQAADRGKSDALFRLAERRERAGDRHGAEALYRQAADHGVIFALVRLGMLQVDAGDRQPADCGGTRPLFRLAEELEGAGDRQGAEALARQAADRGDTDALFRLARLREEAGDRQGAEFLRREVVDHYHISSLFRLAEGLEGVGDRQGAEFLYRQAADRGDTDALFRLAERRERAGDRQGAETLARQAADHDYSGTVAFLPEAKVLHRLWPYGLDPDGAPTPRWQ</sequence>
<proteinExistence type="predicted"/>
<evidence type="ECO:0000313" key="4">
    <source>
        <dbReference type="Proteomes" id="UP000236178"/>
    </source>
</evidence>
<feature type="compositionally biased region" description="Gly residues" evidence="1">
    <location>
        <begin position="26"/>
        <end position="40"/>
    </location>
</feature>
<dbReference type="InterPro" id="IPR011990">
    <property type="entry name" value="TPR-like_helical_dom_sf"/>
</dbReference>
<dbReference type="InterPro" id="IPR001387">
    <property type="entry name" value="Cro/C1-type_HTH"/>
</dbReference>
<dbReference type="Proteomes" id="UP000236178">
    <property type="component" value="Unassembled WGS sequence"/>
</dbReference>
<dbReference type="PANTHER" id="PTHR11102">
    <property type="entry name" value="SEL-1-LIKE PROTEIN"/>
    <property type="match status" value="1"/>
</dbReference>
<dbReference type="Pfam" id="PF13560">
    <property type="entry name" value="HTH_31"/>
    <property type="match status" value="1"/>
</dbReference>
<evidence type="ECO:0000313" key="3">
    <source>
        <dbReference type="EMBL" id="PKT71401.1"/>
    </source>
</evidence>
<protein>
    <recommendedName>
        <fullName evidence="2">HTH cro/C1-type domain-containing protein</fullName>
    </recommendedName>
</protein>
<dbReference type="AlphaFoldDB" id="A0A2I0SN92"/>
<reference evidence="3 4" key="1">
    <citation type="submission" date="2017-12" db="EMBL/GenBank/DDBJ databases">
        <title>Streptomyces populusis sp. nov., a novel endophytic actinobacterium isolated from stems of Populus adenopoda Maxim.</title>
        <authorList>
            <person name="Wang Z."/>
        </authorList>
    </citation>
    <scope>NUCLEOTIDE SEQUENCE [LARGE SCALE GENOMIC DNA]</scope>
    <source>
        <strain evidence="3 4">A249</strain>
    </source>
</reference>
<dbReference type="Gene3D" id="1.10.260.40">
    <property type="entry name" value="lambda repressor-like DNA-binding domains"/>
    <property type="match status" value="1"/>
</dbReference>
<dbReference type="EMBL" id="PJOS01000035">
    <property type="protein sequence ID" value="PKT71401.1"/>
    <property type="molecule type" value="Genomic_DNA"/>
</dbReference>
<dbReference type="SMART" id="SM00530">
    <property type="entry name" value="HTH_XRE"/>
    <property type="match status" value="1"/>
</dbReference>
<name>A0A2I0SN92_9ACTN</name>
<dbReference type="GO" id="GO:0003677">
    <property type="term" value="F:DNA binding"/>
    <property type="evidence" value="ECO:0007669"/>
    <property type="project" value="InterPro"/>
</dbReference>
<feature type="compositionally biased region" description="Basic and acidic residues" evidence="1">
    <location>
        <begin position="47"/>
        <end position="75"/>
    </location>
</feature>
<organism evidence="3 4">
    <name type="scientific">Streptomyces populi</name>
    <dbReference type="NCBI Taxonomy" id="2058924"/>
    <lineage>
        <taxon>Bacteria</taxon>
        <taxon>Bacillati</taxon>
        <taxon>Actinomycetota</taxon>
        <taxon>Actinomycetes</taxon>
        <taxon>Kitasatosporales</taxon>
        <taxon>Streptomycetaceae</taxon>
        <taxon>Streptomyces</taxon>
    </lineage>
</organism>
<keyword evidence="4" id="KW-1185">Reference proteome</keyword>
<dbReference type="SUPFAM" id="SSF81901">
    <property type="entry name" value="HCP-like"/>
    <property type="match status" value="3"/>
</dbReference>
<comment type="caution">
    <text evidence="3">The sequence shown here is derived from an EMBL/GenBank/DDBJ whole genome shotgun (WGS) entry which is preliminary data.</text>
</comment>
<dbReference type="InterPro" id="IPR010982">
    <property type="entry name" value="Lambda_DNA-bd_dom_sf"/>
</dbReference>
<evidence type="ECO:0000256" key="1">
    <source>
        <dbReference type="SAM" id="MobiDB-lite"/>
    </source>
</evidence>
<feature type="region of interest" description="Disordered" evidence="1">
    <location>
        <begin position="1"/>
        <end position="75"/>
    </location>
</feature>
<dbReference type="Gene3D" id="1.25.40.10">
    <property type="entry name" value="Tetratricopeptide repeat domain"/>
    <property type="match status" value="3"/>
</dbReference>
<feature type="region of interest" description="Disordered" evidence="1">
    <location>
        <begin position="96"/>
        <end position="118"/>
    </location>
</feature>